<evidence type="ECO:0000256" key="4">
    <source>
        <dbReference type="ARBA" id="ARBA00022801"/>
    </source>
</evidence>
<evidence type="ECO:0000313" key="8">
    <source>
        <dbReference type="EMBL" id="MFC4655024.1"/>
    </source>
</evidence>
<evidence type="ECO:0000313" key="9">
    <source>
        <dbReference type="Proteomes" id="UP001595962"/>
    </source>
</evidence>
<evidence type="ECO:0000256" key="6">
    <source>
        <dbReference type="ARBA" id="ARBA00023180"/>
    </source>
</evidence>
<dbReference type="Pfam" id="PF02265">
    <property type="entry name" value="S1-P1_nuclease"/>
    <property type="match status" value="1"/>
</dbReference>
<dbReference type="CDD" id="cd11010">
    <property type="entry name" value="S1-P1_nuclease"/>
    <property type="match status" value="1"/>
</dbReference>
<evidence type="ECO:0000256" key="3">
    <source>
        <dbReference type="ARBA" id="ARBA00022759"/>
    </source>
</evidence>
<keyword evidence="1" id="KW-0540">Nuclease</keyword>
<evidence type="ECO:0000256" key="7">
    <source>
        <dbReference type="SAM" id="SignalP"/>
    </source>
</evidence>
<dbReference type="InterPro" id="IPR003154">
    <property type="entry name" value="S1/P1nuclease"/>
</dbReference>
<feature type="signal peptide" evidence="7">
    <location>
        <begin position="1"/>
        <end position="18"/>
    </location>
</feature>
<keyword evidence="4" id="KW-0378">Hydrolase</keyword>
<name>A0ABV9JLB0_9GAMM</name>
<feature type="chain" id="PRO_5046752771" evidence="7">
    <location>
        <begin position="19"/>
        <end position="276"/>
    </location>
</feature>
<dbReference type="SUPFAM" id="SSF48537">
    <property type="entry name" value="Phospholipase C/P1 nuclease"/>
    <property type="match status" value="1"/>
</dbReference>
<evidence type="ECO:0000256" key="5">
    <source>
        <dbReference type="ARBA" id="ARBA00023157"/>
    </source>
</evidence>
<keyword evidence="2" id="KW-0479">Metal-binding</keyword>
<keyword evidence="9" id="KW-1185">Reference proteome</keyword>
<keyword evidence="5" id="KW-1015">Disulfide bond</keyword>
<proteinExistence type="predicted"/>
<dbReference type="PANTHER" id="PTHR33146:SF26">
    <property type="entry name" value="ENDONUCLEASE 4"/>
    <property type="match status" value="1"/>
</dbReference>
<keyword evidence="7" id="KW-0732">Signal</keyword>
<dbReference type="InterPro" id="IPR008947">
    <property type="entry name" value="PLipase_C/P1_nuclease_dom_sf"/>
</dbReference>
<organism evidence="8 9">
    <name type="scientific">Rheinheimera marina</name>
    <dbReference type="NCBI Taxonomy" id="1774958"/>
    <lineage>
        <taxon>Bacteria</taxon>
        <taxon>Pseudomonadati</taxon>
        <taxon>Pseudomonadota</taxon>
        <taxon>Gammaproteobacteria</taxon>
        <taxon>Chromatiales</taxon>
        <taxon>Chromatiaceae</taxon>
        <taxon>Rheinheimera</taxon>
    </lineage>
</organism>
<accession>A0ABV9JLB0</accession>
<reference evidence="9" key="1">
    <citation type="journal article" date="2019" name="Int. J. Syst. Evol. Microbiol.">
        <title>The Global Catalogue of Microorganisms (GCM) 10K type strain sequencing project: providing services to taxonomists for standard genome sequencing and annotation.</title>
        <authorList>
            <consortium name="The Broad Institute Genomics Platform"/>
            <consortium name="The Broad Institute Genome Sequencing Center for Infectious Disease"/>
            <person name="Wu L."/>
            <person name="Ma J."/>
        </authorList>
    </citation>
    <scope>NUCLEOTIDE SEQUENCE [LARGE SCALE GENOMIC DNA]</scope>
    <source>
        <strain evidence="9">DT28</strain>
    </source>
</reference>
<dbReference type="EMBL" id="JBHSGB010000006">
    <property type="protein sequence ID" value="MFC4655024.1"/>
    <property type="molecule type" value="Genomic_DNA"/>
</dbReference>
<dbReference type="RefSeq" id="WP_377333270.1">
    <property type="nucleotide sequence ID" value="NZ_JBHSGB010000006.1"/>
</dbReference>
<comment type="caution">
    <text evidence="8">The sequence shown here is derived from an EMBL/GenBank/DDBJ whole genome shotgun (WGS) entry which is preliminary data.</text>
</comment>
<sequence length="276" mass="30687">MRHLLALVVALSAAPAFAFGPVGHQMVCDMAYKLLSPASQQKVDKLLTFHEEKHFGKACSWPDQVRALPEYKHTAMWHYVNIQRTDNSVSMAHCPEKGCVLSAISQQSKKLVPFAPSRAQLEALLFTGHFVGDLHQPLHAGYANDLGGNKTAVYFNGQPSNLHGVWDYVILEQAGYSADEKQQALYQDLLAKQQQWQSVNVLDWANESVMLVKLIYQGYKPGMLVDQQYTAAHLPQLEQRLQQAAVRLAYLLEQGWTAPSPSAEVTTATSKAAEKI</sequence>
<evidence type="ECO:0000256" key="1">
    <source>
        <dbReference type="ARBA" id="ARBA00022722"/>
    </source>
</evidence>
<keyword evidence="6" id="KW-0325">Glycoprotein</keyword>
<dbReference type="PANTHER" id="PTHR33146">
    <property type="entry name" value="ENDONUCLEASE 4"/>
    <property type="match status" value="1"/>
</dbReference>
<evidence type="ECO:0000256" key="2">
    <source>
        <dbReference type="ARBA" id="ARBA00022723"/>
    </source>
</evidence>
<dbReference type="Proteomes" id="UP001595962">
    <property type="component" value="Unassembled WGS sequence"/>
</dbReference>
<keyword evidence="3" id="KW-0255">Endonuclease</keyword>
<gene>
    <name evidence="8" type="ORF">ACFO3I_08360</name>
</gene>
<protein>
    <submittedName>
        <fullName evidence="8">S1/P1 nuclease</fullName>
    </submittedName>
</protein>
<dbReference type="Gene3D" id="1.10.575.10">
    <property type="entry name" value="P1 Nuclease"/>
    <property type="match status" value="1"/>
</dbReference>